<keyword evidence="2" id="KW-1185">Reference proteome</keyword>
<protein>
    <submittedName>
        <fullName evidence="1">Uncharacterized protein</fullName>
    </submittedName>
</protein>
<dbReference type="Proteomes" id="UP000824120">
    <property type="component" value="Chromosome 8"/>
</dbReference>
<name>A0A9J5XSZ4_SOLCO</name>
<dbReference type="AlphaFoldDB" id="A0A9J5XSZ4"/>
<dbReference type="EMBL" id="JACXVP010000008">
    <property type="protein sequence ID" value="KAG5590078.1"/>
    <property type="molecule type" value="Genomic_DNA"/>
</dbReference>
<reference evidence="1 2" key="1">
    <citation type="submission" date="2020-09" db="EMBL/GenBank/DDBJ databases">
        <title>De no assembly of potato wild relative species, Solanum commersonii.</title>
        <authorList>
            <person name="Cho K."/>
        </authorList>
    </citation>
    <scope>NUCLEOTIDE SEQUENCE [LARGE SCALE GENOMIC DNA]</scope>
    <source>
        <strain evidence="1">LZ3.2</strain>
        <tissue evidence="1">Leaf</tissue>
    </source>
</reference>
<sequence length="60" mass="7137">MINYVRGIRPYPGGMDWIGAKKSCMNILLHEGRMNVYKCNMMDYEHDKFLTFIQSVFELM</sequence>
<dbReference type="OrthoDB" id="1306045at2759"/>
<gene>
    <name evidence="1" type="ORF">H5410_040592</name>
</gene>
<accession>A0A9J5XSZ4</accession>
<evidence type="ECO:0000313" key="2">
    <source>
        <dbReference type="Proteomes" id="UP000824120"/>
    </source>
</evidence>
<organism evidence="1 2">
    <name type="scientific">Solanum commersonii</name>
    <name type="common">Commerson's wild potato</name>
    <name type="synonym">Commerson's nightshade</name>
    <dbReference type="NCBI Taxonomy" id="4109"/>
    <lineage>
        <taxon>Eukaryota</taxon>
        <taxon>Viridiplantae</taxon>
        <taxon>Streptophyta</taxon>
        <taxon>Embryophyta</taxon>
        <taxon>Tracheophyta</taxon>
        <taxon>Spermatophyta</taxon>
        <taxon>Magnoliopsida</taxon>
        <taxon>eudicotyledons</taxon>
        <taxon>Gunneridae</taxon>
        <taxon>Pentapetalae</taxon>
        <taxon>asterids</taxon>
        <taxon>lamiids</taxon>
        <taxon>Solanales</taxon>
        <taxon>Solanaceae</taxon>
        <taxon>Solanoideae</taxon>
        <taxon>Solaneae</taxon>
        <taxon>Solanum</taxon>
    </lineage>
</organism>
<proteinExistence type="predicted"/>
<comment type="caution">
    <text evidence="1">The sequence shown here is derived from an EMBL/GenBank/DDBJ whole genome shotgun (WGS) entry which is preliminary data.</text>
</comment>
<evidence type="ECO:0000313" key="1">
    <source>
        <dbReference type="EMBL" id="KAG5590078.1"/>
    </source>
</evidence>